<name>A0A319CE61_9EURO</name>
<sequence length="142" mass="15458">MMPITPLYQRPQNHHSPTTIPPPAYITIDSPGSEEAYDLEAFPHQNKTQPDYNPPQSTVTVSKAKRLRQLVTAATSKISFNPTSTALERTRLRCAILALIIVGLVMVIMLGGICALIVLGNVSEGKNGNLHVFLPSLSLRQG</sequence>
<keyword evidence="2" id="KW-0812">Transmembrane</keyword>
<dbReference type="Proteomes" id="UP000248340">
    <property type="component" value="Unassembled WGS sequence"/>
</dbReference>
<reference evidence="3 4" key="1">
    <citation type="submission" date="2016-12" db="EMBL/GenBank/DDBJ databases">
        <title>The genomes of Aspergillus section Nigri reveals drivers in fungal speciation.</title>
        <authorList>
            <consortium name="DOE Joint Genome Institute"/>
            <person name="Vesth T.C."/>
            <person name="Nybo J."/>
            <person name="Theobald S."/>
            <person name="Brandl J."/>
            <person name="Frisvad J.C."/>
            <person name="Nielsen K.F."/>
            <person name="Lyhne E.K."/>
            <person name="Kogle M.E."/>
            <person name="Kuo A."/>
            <person name="Riley R."/>
            <person name="Clum A."/>
            <person name="Nolan M."/>
            <person name="Lipzen A."/>
            <person name="Salamov A."/>
            <person name="Henrissat B."/>
            <person name="Wiebenga A."/>
            <person name="De Vries R.P."/>
            <person name="Grigoriev I.V."/>
            <person name="Mortensen U.H."/>
            <person name="Andersen M.R."/>
            <person name="Baker S.E."/>
        </authorList>
    </citation>
    <scope>NUCLEOTIDE SEQUENCE [LARGE SCALE GENOMIC DNA]</scope>
    <source>
        <strain evidence="3 4">CBS 121591</strain>
    </source>
</reference>
<dbReference type="RefSeq" id="XP_025492719.1">
    <property type="nucleotide sequence ID" value="XM_025640734.1"/>
</dbReference>
<accession>A0A319CE61</accession>
<evidence type="ECO:0000313" key="3">
    <source>
        <dbReference type="EMBL" id="PYH82519.1"/>
    </source>
</evidence>
<feature type="region of interest" description="Disordered" evidence="1">
    <location>
        <begin position="1"/>
        <end position="22"/>
    </location>
</feature>
<keyword evidence="4" id="KW-1185">Reference proteome</keyword>
<evidence type="ECO:0000313" key="4">
    <source>
        <dbReference type="Proteomes" id="UP000248340"/>
    </source>
</evidence>
<feature type="transmembrane region" description="Helical" evidence="2">
    <location>
        <begin position="94"/>
        <end position="119"/>
    </location>
</feature>
<evidence type="ECO:0000256" key="2">
    <source>
        <dbReference type="SAM" id="Phobius"/>
    </source>
</evidence>
<dbReference type="GeneID" id="37143476"/>
<keyword evidence="2" id="KW-1133">Transmembrane helix</keyword>
<proteinExistence type="predicted"/>
<evidence type="ECO:0000256" key="1">
    <source>
        <dbReference type="SAM" id="MobiDB-lite"/>
    </source>
</evidence>
<dbReference type="AlphaFoldDB" id="A0A319CE61"/>
<gene>
    <name evidence="3" type="ORF">BO82DRAFT_431732</name>
</gene>
<keyword evidence="2" id="KW-0472">Membrane</keyword>
<protein>
    <submittedName>
        <fullName evidence="3">Uncharacterized protein</fullName>
    </submittedName>
</protein>
<dbReference type="EMBL" id="KZ821695">
    <property type="protein sequence ID" value="PYH82519.1"/>
    <property type="molecule type" value="Genomic_DNA"/>
</dbReference>
<dbReference type="VEuPathDB" id="FungiDB:BO82DRAFT_431732"/>
<organism evidence="3 4">
    <name type="scientific">Aspergillus uvarum CBS 121591</name>
    <dbReference type="NCBI Taxonomy" id="1448315"/>
    <lineage>
        <taxon>Eukaryota</taxon>
        <taxon>Fungi</taxon>
        <taxon>Dikarya</taxon>
        <taxon>Ascomycota</taxon>
        <taxon>Pezizomycotina</taxon>
        <taxon>Eurotiomycetes</taxon>
        <taxon>Eurotiomycetidae</taxon>
        <taxon>Eurotiales</taxon>
        <taxon>Aspergillaceae</taxon>
        <taxon>Aspergillus</taxon>
        <taxon>Aspergillus subgen. Circumdati</taxon>
    </lineage>
</organism>